<accession>A0A418WQS3</accession>
<evidence type="ECO:0000256" key="1">
    <source>
        <dbReference type="SAM" id="Phobius"/>
    </source>
</evidence>
<dbReference type="AlphaFoldDB" id="A0A418WQS3"/>
<reference evidence="2 3" key="1">
    <citation type="submission" date="2018-09" db="EMBL/GenBank/DDBJ databases">
        <authorList>
            <person name="Zhu H."/>
        </authorList>
    </citation>
    <scope>NUCLEOTIDE SEQUENCE [LARGE SCALE GENOMIC DNA]</scope>
    <source>
        <strain evidence="2 3">K2R01-6</strain>
    </source>
</reference>
<proteinExistence type="predicted"/>
<evidence type="ECO:0000313" key="2">
    <source>
        <dbReference type="EMBL" id="RJF93600.1"/>
    </source>
</evidence>
<evidence type="ECO:0000313" key="3">
    <source>
        <dbReference type="Proteomes" id="UP000286100"/>
    </source>
</evidence>
<keyword evidence="1" id="KW-0812">Transmembrane</keyword>
<keyword evidence="1" id="KW-1133">Transmembrane helix</keyword>
<dbReference type="EMBL" id="QYUM01000002">
    <property type="protein sequence ID" value="RJF93600.1"/>
    <property type="molecule type" value="Genomic_DNA"/>
</dbReference>
<keyword evidence="1" id="KW-0472">Membrane</keyword>
<comment type="caution">
    <text evidence="2">The sequence shown here is derived from an EMBL/GenBank/DDBJ whole genome shotgun (WGS) entry which is preliminary data.</text>
</comment>
<feature type="transmembrane region" description="Helical" evidence="1">
    <location>
        <begin position="36"/>
        <end position="60"/>
    </location>
</feature>
<gene>
    <name evidence="2" type="ORF">D3876_04620</name>
</gene>
<dbReference type="Proteomes" id="UP000286100">
    <property type="component" value="Unassembled WGS sequence"/>
</dbReference>
<protein>
    <submittedName>
        <fullName evidence="2">Uncharacterized protein</fullName>
    </submittedName>
</protein>
<keyword evidence="3" id="KW-1185">Reference proteome</keyword>
<sequence>MRIFGLISIGLSLLAGVGLEHLIASGAPHDATASEFLLAALSFAGASIGAAMLICGAKLLEPQRVPLQWRDHR</sequence>
<organism evidence="2 3">
    <name type="scientific">Sphingomonas cavernae</name>
    <dbReference type="NCBI Taxonomy" id="2320861"/>
    <lineage>
        <taxon>Bacteria</taxon>
        <taxon>Pseudomonadati</taxon>
        <taxon>Pseudomonadota</taxon>
        <taxon>Alphaproteobacteria</taxon>
        <taxon>Sphingomonadales</taxon>
        <taxon>Sphingomonadaceae</taxon>
        <taxon>Sphingomonas</taxon>
    </lineage>
</organism>
<name>A0A418WQS3_9SPHN</name>